<gene>
    <name evidence="1" type="ORF">GOODEAATRI_032676</name>
</gene>
<proteinExistence type="predicted"/>
<evidence type="ECO:0000313" key="2">
    <source>
        <dbReference type="Proteomes" id="UP001476798"/>
    </source>
</evidence>
<organism evidence="1 2">
    <name type="scientific">Goodea atripinnis</name>
    <dbReference type="NCBI Taxonomy" id="208336"/>
    <lineage>
        <taxon>Eukaryota</taxon>
        <taxon>Metazoa</taxon>
        <taxon>Chordata</taxon>
        <taxon>Craniata</taxon>
        <taxon>Vertebrata</taxon>
        <taxon>Euteleostomi</taxon>
        <taxon>Actinopterygii</taxon>
        <taxon>Neopterygii</taxon>
        <taxon>Teleostei</taxon>
        <taxon>Neoteleostei</taxon>
        <taxon>Acanthomorphata</taxon>
        <taxon>Ovalentaria</taxon>
        <taxon>Atherinomorphae</taxon>
        <taxon>Cyprinodontiformes</taxon>
        <taxon>Goodeidae</taxon>
        <taxon>Goodea</taxon>
    </lineage>
</organism>
<evidence type="ECO:0000313" key="1">
    <source>
        <dbReference type="EMBL" id="MEQ2170178.1"/>
    </source>
</evidence>
<keyword evidence="2" id="KW-1185">Reference proteome</keyword>
<dbReference type="EMBL" id="JAHRIO010036236">
    <property type="protein sequence ID" value="MEQ2170178.1"/>
    <property type="molecule type" value="Genomic_DNA"/>
</dbReference>
<name>A0ABV0NFI3_9TELE</name>
<feature type="non-terminal residue" evidence="1">
    <location>
        <position position="52"/>
    </location>
</feature>
<sequence length="52" mass="5771">EDVEIVDVGENISTEDVTLDDIREPSDIQKSSILPGDKLWTSPVPYVLDQSL</sequence>
<reference evidence="1 2" key="1">
    <citation type="submission" date="2021-06" db="EMBL/GenBank/DDBJ databases">
        <authorList>
            <person name="Palmer J.M."/>
        </authorList>
    </citation>
    <scope>NUCLEOTIDE SEQUENCE [LARGE SCALE GENOMIC DNA]</scope>
    <source>
        <strain evidence="1 2">GA_2019</strain>
        <tissue evidence="1">Muscle</tissue>
    </source>
</reference>
<comment type="caution">
    <text evidence="1">The sequence shown here is derived from an EMBL/GenBank/DDBJ whole genome shotgun (WGS) entry which is preliminary data.</text>
</comment>
<accession>A0ABV0NFI3</accession>
<feature type="non-terminal residue" evidence="1">
    <location>
        <position position="1"/>
    </location>
</feature>
<dbReference type="Proteomes" id="UP001476798">
    <property type="component" value="Unassembled WGS sequence"/>
</dbReference>
<protein>
    <submittedName>
        <fullName evidence="1">Uncharacterized protein</fullName>
    </submittedName>
</protein>